<protein>
    <submittedName>
        <fullName evidence="2">Uncharacterized protein</fullName>
    </submittedName>
</protein>
<evidence type="ECO:0000256" key="1">
    <source>
        <dbReference type="SAM" id="Phobius"/>
    </source>
</evidence>
<sequence>MGSHITIVRSHAGTPQPIGANEVGAALQRLHSPYVLAPDARADARLQDPSRGNEADVLFLQVGELWASNPSRQLLGMMIDLARELGARVRNDYFETYRTVFETYVHPDDAALVAQARAGRRRHVVGAAVPFGVGMLLGVLVLFLRKQG</sequence>
<feature type="transmembrane region" description="Helical" evidence="1">
    <location>
        <begin position="124"/>
        <end position="144"/>
    </location>
</feature>
<keyword evidence="1" id="KW-1133">Transmembrane helix</keyword>
<organism evidence="2 3">
    <name type="scientific">Pseudoduganella chitinolytica</name>
    <dbReference type="NCBI Taxonomy" id="34070"/>
    <lineage>
        <taxon>Bacteria</taxon>
        <taxon>Pseudomonadati</taxon>
        <taxon>Pseudomonadota</taxon>
        <taxon>Betaproteobacteria</taxon>
        <taxon>Burkholderiales</taxon>
        <taxon>Oxalobacteraceae</taxon>
        <taxon>Telluria group</taxon>
        <taxon>Pseudoduganella</taxon>
    </lineage>
</organism>
<evidence type="ECO:0000313" key="2">
    <source>
        <dbReference type="EMBL" id="WEF35628.1"/>
    </source>
</evidence>
<reference evidence="2 3" key="1">
    <citation type="submission" date="2023-02" db="EMBL/GenBank/DDBJ databases">
        <title>Gemone sequence of Telluria chitinolytica ACM 3522T.</title>
        <authorList>
            <person name="Frediansyah A."/>
            <person name="Miess H."/>
            <person name="Gross H."/>
        </authorList>
    </citation>
    <scope>NUCLEOTIDE SEQUENCE [LARGE SCALE GENOMIC DNA]</scope>
    <source>
        <strain evidence="2 3">ACM 3522</strain>
    </source>
</reference>
<keyword evidence="1" id="KW-0472">Membrane</keyword>
<keyword evidence="1" id="KW-0812">Transmembrane</keyword>
<gene>
    <name evidence="2" type="ORF">PX653_13045</name>
</gene>
<name>A0ABY8BJP5_9BURK</name>
<accession>A0ABY8BJP5</accession>
<dbReference type="Proteomes" id="UP001216510">
    <property type="component" value="Chromosome"/>
</dbReference>
<dbReference type="EMBL" id="CP119083">
    <property type="protein sequence ID" value="WEF35628.1"/>
    <property type="molecule type" value="Genomic_DNA"/>
</dbReference>
<proteinExistence type="predicted"/>
<keyword evidence="3" id="KW-1185">Reference proteome</keyword>
<evidence type="ECO:0000313" key="3">
    <source>
        <dbReference type="Proteomes" id="UP001216510"/>
    </source>
</evidence>
<dbReference type="RefSeq" id="WP_277418278.1">
    <property type="nucleotide sequence ID" value="NZ_CP119083.1"/>
</dbReference>